<dbReference type="SMART" id="SM00906">
    <property type="entry name" value="Fungal_trans"/>
    <property type="match status" value="1"/>
</dbReference>
<dbReference type="Proteomes" id="UP000279259">
    <property type="component" value="Unassembled WGS sequence"/>
</dbReference>
<sequence length="143" mass="15932">MAMKLHDMVPKALAIVGFPFNPSMCSLMAYVLLNSMLIREEAALSSCSFVAVAVRVAQSMGLHRDGSNFDLDPISTEERRSVWWHLLHLDTMTSIVSGLPSIASNLLSDTHMIGELRDEYISKVHHHLRSAVSTISILHRSYP</sequence>
<keyword evidence="3" id="KW-0812">Transmembrane</keyword>
<evidence type="ECO:0000259" key="4">
    <source>
        <dbReference type="SMART" id="SM00906"/>
    </source>
</evidence>
<dbReference type="InterPro" id="IPR007219">
    <property type="entry name" value="XnlR_reg_dom"/>
</dbReference>
<feature type="transmembrane region" description="Helical" evidence="3">
    <location>
        <begin position="12"/>
        <end position="33"/>
    </location>
</feature>
<keyword evidence="3" id="KW-1133">Transmembrane helix</keyword>
<evidence type="ECO:0000313" key="6">
    <source>
        <dbReference type="Proteomes" id="UP000279259"/>
    </source>
</evidence>
<dbReference type="GO" id="GO:0006351">
    <property type="term" value="P:DNA-templated transcription"/>
    <property type="evidence" value="ECO:0007669"/>
    <property type="project" value="InterPro"/>
</dbReference>
<dbReference type="OrthoDB" id="2569497at2759"/>
<reference evidence="5 6" key="1">
    <citation type="submission" date="2018-11" db="EMBL/GenBank/DDBJ databases">
        <title>Genome sequence of Saitozyma podzolica DSM 27192.</title>
        <authorList>
            <person name="Aliyu H."/>
            <person name="Gorte O."/>
            <person name="Ochsenreither K."/>
        </authorList>
    </citation>
    <scope>NUCLEOTIDE SEQUENCE [LARGE SCALE GENOMIC DNA]</scope>
    <source>
        <strain evidence="5 6">DSM 27192</strain>
    </source>
</reference>
<dbReference type="PANTHER" id="PTHR31001">
    <property type="entry name" value="UNCHARACTERIZED TRANSCRIPTIONAL REGULATORY PROTEIN"/>
    <property type="match status" value="1"/>
</dbReference>
<accession>A0A427Y2P9</accession>
<dbReference type="InterPro" id="IPR050613">
    <property type="entry name" value="Sec_Metabolite_Reg"/>
</dbReference>
<dbReference type="EMBL" id="RSCD01000020">
    <property type="protein sequence ID" value="RSH85372.1"/>
    <property type="molecule type" value="Genomic_DNA"/>
</dbReference>
<proteinExistence type="predicted"/>
<dbReference type="GO" id="GO:0008270">
    <property type="term" value="F:zinc ion binding"/>
    <property type="evidence" value="ECO:0007669"/>
    <property type="project" value="InterPro"/>
</dbReference>
<organism evidence="5 6">
    <name type="scientific">Saitozyma podzolica</name>
    <dbReference type="NCBI Taxonomy" id="1890683"/>
    <lineage>
        <taxon>Eukaryota</taxon>
        <taxon>Fungi</taxon>
        <taxon>Dikarya</taxon>
        <taxon>Basidiomycota</taxon>
        <taxon>Agaricomycotina</taxon>
        <taxon>Tremellomycetes</taxon>
        <taxon>Tremellales</taxon>
        <taxon>Trimorphomycetaceae</taxon>
        <taxon>Saitozyma</taxon>
    </lineage>
</organism>
<dbReference type="STRING" id="1890683.A0A427Y2P9"/>
<dbReference type="AlphaFoldDB" id="A0A427Y2P9"/>
<dbReference type="CDD" id="cd12148">
    <property type="entry name" value="fungal_TF_MHR"/>
    <property type="match status" value="1"/>
</dbReference>
<gene>
    <name evidence="5" type="ORF">EHS25_004768</name>
</gene>
<keyword evidence="3" id="KW-0472">Membrane</keyword>
<comment type="subcellular location">
    <subcellularLocation>
        <location evidence="1">Nucleus</location>
    </subcellularLocation>
</comment>
<evidence type="ECO:0000256" key="1">
    <source>
        <dbReference type="ARBA" id="ARBA00004123"/>
    </source>
</evidence>
<dbReference type="GO" id="GO:0005634">
    <property type="term" value="C:nucleus"/>
    <property type="evidence" value="ECO:0007669"/>
    <property type="project" value="UniProtKB-SubCell"/>
</dbReference>
<dbReference type="Pfam" id="PF04082">
    <property type="entry name" value="Fungal_trans"/>
    <property type="match status" value="1"/>
</dbReference>
<dbReference type="PANTHER" id="PTHR31001:SF40">
    <property type="entry name" value="ZN(II)2CYS6 TRANSCRIPTION FACTOR (EUROFUNG)"/>
    <property type="match status" value="1"/>
</dbReference>
<name>A0A427Y2P9_9TREE</name>
<comment type="caution">
    <text evidence="5">The sequence shown here is derived from an EMBL/GenBank/DDBJ whole genome shotgun (WGS) entry which is preliminary data.</text>
</comment>
<keyword evidence="6" id="KW-1185">Reference proteome</keyword>
<protein>
    <recommendedName>
        <fullName evidence="4">Xylanolytic transcriptional activator regulatory domain-containing protein</fullName>
    </recommendedName>
</protein>
<evidence type="ECO:0000313" key="5">
    <source>
        <dbReference type="EMBL" id="RSH85372.1"/>
    </source>
</evidence>
<feature type="domain" description="Xylanolytic transcriptional activator regulatory" evidence="4">
    <location>
        <begin position="46"/>
        <end position="119"/>
    </location>
</feature>
<evidence type="ECO:0000256" key="2">
    <source>
        <dbReference type="ARBA" id="ARBA00023242"/>
    </source>
</evidence>
<evidence type="ECO:0000256" key="3">
    <source>
        <dbReference type="SAM" id="Phobius"/>
    </source>
</evidence>
<keyword evidence="2" id="KW-0539">Nucleus</keyword>
<dbReference type="GO" id="GO:0003677">
    <property type="term" value="F:DNA binding"/>
    <property type="evidence" value="ECO:0007669"/>
    <property type="project" value="InterPro"/>
</dbReference>